<proteinExistence type="inferred from homology"/>
<dbReference type="eggNOG" id="COG0637">
    <property type="taxonomic scope" value="Bacteria"/>
</dbReference>
<organism evidence="6 7">
    <name type="scientific">Deinococcus maricopensis (strain DSM 21211 / LMG 22137 / NRRL B-23946 / LB-34)</name>
    <dbReference type="NCBI Taxonomy" id="709986"/>
    <lineage>
        <taxon>Bacteria</taxon>
        <taxon>Thermotogati</taxon>
        <taxon>Deinococcota</taxon>
        <taxon>Deinococci</taxon>
        <taxon>Deinococcales</taxon>
        <taxon>Deinococcaceae</taxon>
        <taxon>Deinococcus</taxon>
    </lineage>
</organism>
<dbReference type="SFLD" id="SFLDG01129">
    <property type="entry name" value="C1.5:_HAD__Beta-PGM__Phosphata"/>
    <property type="match status" value="1"/>
</dbReference>
<dbReference type="GO" id="GO:0016787">
    <property type="term" value="F:hydrolase activity"/>
    <property type="evidence" value="ECO:0007669"/>
    <property type="project" value="UniProtKB-KW"/>
</dbReference>
<keyword evidence="7" id="KW-1185">Reference proteome</keyword>
<dbReference type="SFLD" id="SFLDS00003">
    <property type="entry name" value="Haloacid_Dehalogenase"/>
    <property type="match status" value="1"/>
</dbReference>
<reference evidence="7" key="2">
    <citation type="submission" date="2011-01" db="EMBL/GenBank/DDBJ databases">
        <title>The complete genome of Deinococcus maricopensis DSM 21211.</title>
        <authorList>
            <consortium name="US DOE Joint Genome Institute (JGI-PGF)"/>
            <person name="Lucas S."/>
            <person name="Copeland A."/>
            <person name="Lapidus A."/>
            <person name="Goodwin L."/>
            <person name="Pitluck S."/>
            <person name="Kyrpides N."/>
            <person name="Mavromatis K."/>
            <person name="Pagani I."/>
            <person name="Ivanova N."/>
            <person name="Ovchinnikova G."/>
            <person name="Zeytun A."/>
            <person name="Detter J.C."/>
            <person name="Han C."/>
            <person name="Land M."/>
            <person name="Hauser L."/>
            <person name="Markowitz V."/>
            <person name="Cheng J.-F."/>
            <person name="Hugenholtz P."/>
            <person name="Woyke T."/>
            <person name="Wu D."/>
            <person name="Pukall R."/>
            <person name="Gehrich-Schroeter G."/>
            <person name="Brambilla E."/>
            <person name="Klenk H.-P."/>
            <person name="Eisen J.A."/>
        </authorList>
    </citation>
    <scope>NUCLEOTIDE SEQUENCE [LARGE SCALE GENOMIC DNA]</scope>
    <source>
        <strain evidence="7">DSM 21211 / LMG 22137 / NRRL B-23946 / LB-34</strain>
    </source>
</reference>
<dbReference type="STRING" id="709986.Deima_0746"/>
<evidence type="ECO:0000313" key="6">
    <source>
        <dbReference type="EMBL" id="ADV66402.1"/>
    </source>
</evidence>
<dbReference type="InterPro" id="IPR051600">
    <property type="entry name" value="Beta-PGM-like"/>
</dbReference>
<dbReference type="Gene3D" id="3.40.50.1000">
    <property type="entry name" value="HAD superfamily/HAD-like"/>
    <property type="match status" value="1"/>
</dbReference>
<evidence type="ECO:0000256" key="4">
    <source>
        <dbReference type="ARBA" id="ARBA00022842"/>
    </source>
</evidence>
<evidence type="ECO:0000256" key="5">
    <source>
        <dbReference type="ARBA" id="ARBA00023277"/>
    </source>
</evidence>
<comment type="similarity">
    <text evidence="2">Belongs to the HAD-like hydrolase superfamily. CbbY/CbbZ/Gph/YieH family.</text>
</comment>
<keyword evidence="3" id="KW-0479">Metal-binding</keyword>
<evidence type="ECO:0000256" key="1">
    <source>
        <dbReference type="ARBA" id="ARBA00001946"/>
    </source>
</evidence>
<dbReference type="HOGENOM" id="CLU_045011_13_4_0"/>
<dbReference type="RefSeq" id="WP_013555907.1">
    <property type="nucleotide sequence ID" value="NC_014958.1"/>
</dbReference>
<sequence length="225" mass="24417">MTPAPFTPAWPRGVLFDMDGVLTENNAFHRQAWQESARELLGLDLTEHDLDTKVDGGRNPEIMARLTGRDPTPEEALALHVHKELKYRTLAYGQLREVPGVSAYLDALDARGVPYAIVTSADHVNVDFGLDALGLARRFPRQVRGEDVTRGKPHPEPYLRGAALLGLNPEDCLVHEDAVNGVLSGVRAGCTVVALTTTQTDDVLRGAGAALTVPDFHAWLKLLGA</sequence>
<dbReference type="PANTHER" id="PTHR46193:SF18">
    <property type="entry name" value="HEXITOL PHOSPHATASE B"/>
    <property type="match status" value="1"/>
</dbReference>
<dbReference type="AlphaFoldDB" id="E8U5R3"/>
<keyword evidence="6" id="KW-0378">Hydrolase</keyword>
<dbReference type="Proteomes" id="UP000008635">
    <property type="component" value="Chromosome"/>
</dbReference>
<name>E8U5R3_DEIML</name>
<dbReference type="EMBL" id="CP002454">
    <property type="protein sequence ID" value="ADV66402.1"/>
    <property type="molecule type" value="Genomic_DNA"/>
</dbReference>
<keyword evidence="4" id="KW-0460">Magnesium</keyword>
<dbReference type="KEGG" id="dmr:Deima_0746"/>
<gene>
    <name evidence="6" type="ordered locus">Deima_0746</name>
</gene>
<dbReference type="InterPro" id="IPR036412">
    <property type="entry name" value="HAD-like_sf"/>
</dbReference>
<protein>
    <submittedName>
        <fullName evidence="6">HAD-superfamily hydrolase, subfamily IA, variant 3</fullName>
    </submittedName>
</protein>
<dbReference type="SUPFAM" id="SSF56784">
    <property type="entry name" value="HAD-like"/>
    <property type="match status" value="1"/>
</dbReference>
<keyword evidence="5" id="KW-0119">Carbohydrate metabolism</keyword>
<evidence type="ECO:0000313" key="7">
    <source>
        <dbReference type="Proteomes" id="UP000008635"/>
    </source>
</evidence>
<dbReference type="Gene3D" id="1.10.150.240">
    <property type="entry name" value="Putative phosphatase, domain 2"/>
    <property type="match status" value="1"/>
</dbReference>
<reference evidence="6 7" key="1">
    <citation type="journal article" date="2011" name="Stand. Genomic Sci.">
        <title>Complete genome sequence of Deinococcus maricopensis type strain (LB-34).</title>
        <authorList>
            <person name="Pukall R."/>
            <person name="Zeytun A."/>
            <person name="Lucas S."/>
            <person name="Lapidus A."/>
            <person name="Hammon N."/>
            <person name="Deshpande S."/>
            <person name="Nolan M."/>
            <person name="Cheng J.F."/>
            <person name="Pitluck S."/>
            <person name="Liolios K."/>
            <person name="Pagani I."/>
            <person name="Mikhailova N."/>
            <person name="Ivanova N."/>
            <person name="Mavromatis K."/>
            <person name="Pati A."/>
            <person name="Tapia R."/>
            <person name="Han C."/>
            <person name="Goodwin L."/>
            <person name="Chen A."/>
            <person name="Palaniappan K."/>
            <person name="Land M."/>
            <person name="Hauser L."/>
            <person name="Chang Y.J."/>
            <person name="Jeffries C.D."/>
            <person name="Brambilla E.M."/>
            <person name="Rohde M."/>
            <person name="Goker M."/>
            <person name="Detter J.C."/>
            <person name="Woyke T."/>
            <person name="Bristow J."/>
            <person name="Eisen J.A."/>
            <person name="Markowitz V."/>
            <person name="Hugenholtz P."/>
            <person name="Kyrpides N.C."/>
            <person name="Klenk H.P."/>
        </authorList>
    </citation>
    <scope>NUCLEOTIDE SEQUENCE [LARGE SCALE GENOMIC DNA]</scope>
    <source>
        <strain evidence="7">DSM 21211 / LMG 22137 / NRRL B-23946 / LB-34</strain>
    </source>
</reference>
<evidence type="ECO:0000256" key="3">
    <source>
        <dbReference type="ARBA" id="ARBA00022723"/>
    </source>
</evidence>
<dbReference type="PANTHER" id="PTHR46193">
    <property type="entry name" value="6-PHOSPHOGLUCONATE PHOSPHATASE"/>
    <property type="match status" value="1"/>
</dbReference>
<comment type="cofactor">
    <cofactor evidence="1">
        <name>Mg(2+)</name>
        <dbReference type="ChEBI" id="CHEBI:18420"/>
    </cofactor>
</comment>
<dbReference type="InterPro" id="IPR006439">
    <property type="entry name" value="HAD-SF_hydro_IA"/>
</dbReference>
<dbReference type="Pfam" id="PF00702">
    <property type="entry name" value="Hydrolase"/>
    <property type="match status" value="1"/>
</dbReference>
<accession>E8U5R3</accession>
<dbReference type="InterPro" id="IPR023214">
    <property type="entry name" value="HAD_sf"/>
</dbReference>
<dbReference type="InterPro" id="IPR023198">
    <property type="entry name" value="PGP-like_dom2"/>
</dbReference>
<dbReference type="GO" id="GO:0046872">
    <property type="term" value="F:metal ion binding"/>
    <property type="evidence" value="ECO:0007669"/>
    <property type="project" value="UniProtKB-KW"/>
</dbReference>
<dbReference type="NCBIfam" id="TIGR01509">
    <property type="entry name" value="HAD-SF-IA-v3"/>
    <property type="match status" value="1"/>
</dbReference>
<evidence type="ECO:0000256" key="2">
    <source>
        <dbReference type="ARBA" id="ARBA00006171"/>
    </source>
</evidence>